<keyword evidence="2" id="KW-1185">Reference proteome</keyword>
<evidence type="ECO:0000313" key="2">
    <source>
        <dbReference type="Proteomes" id="UP001295740"/>
    </source>
</evidence>
<name>A0AAI8VYG2_9PEZI</name>
<accession>A0AAI8VYG2</accession>
<comment type="caution">
    <text evidence="1">The sequence shown here is derived from an EMBL/GenBank/DDBJ whole genome shotgun (WGS) entry which is preliminary data.</text>
</comment>
<proteinExistence type="predicted"/>
<evidence type="ECO:0000313" key="1">
    <source>
        <dbReference type="EMBL" id="CAJ2513381.1"/>
    </source>
</evidence>
<dbReference type="AlphaFoldDB" id="A0AAI8VYG2"/>
<organism evidence="1 2">
    <name type="scientific">Anthostomella pinea</name>
    <dbReference type="NCBI Taxonomy" id="933095"/>
    <lineage>
        <taxon>Eukaryota</taxon>
        <taxon>Fungi</taxon>
        <taxon>Dikarya</taxon>
        <taxon>Ascomycota</taxon>
        <taxon>Pezizomycotina</taxon>
        <taxon>Sordariomycetes</taxon>
        <taxon>Xylariomycetidae</taxon>
        <taxon>Xylariales</taxon>
        <taxon>Xylariaceae</taxon>
        <taxon>Anthostomella</taxon>
    </lineage>
</organism>
<gene>
    <name evidence="1" type="ORF">KHLLAP_LOCUS13849</name>
</gene>
<sequence>MPRAAKRRRGEVDCRGCGCGQLNCSCCWPPELDDELGYDVQGLTVKGLRRSAAAIFNRLRRRDQHPQPLRQPLRPN</sequence>
<dbReference type="EMBL" id="CAUWAG010000020">
    <property type="protein sequence ID" value="CAJ2513381.1"/>
    <property type="molecule type" value="Genomic_DNA"/>
</dbReference>
<dbReference type="Proteomes" id="UP001295740">
    <property type="component" value="Unassembled WGS sequence"/>
</dbReference>
<reference evidence="1" key="1">
    <citation type="submission" date="2023-10" db="EMBL/GenBank/DDBJ databases">
        <authorList>
            <person name="Hackl T."/>
        </authorList>
    </citation>
    <scope>NUCLEOTIDE SEQUENCE</scope>
</reference>
<protein>
    <submittedName>
        <fullName evidence="1">Uu.00g015000.m01.CDS01</fullName>
    </submittedName>
</protein>